<dbReference type="EMBL" id="HBUF01579390">
    <property type="protein sequence ID" value="CAG6769597.1"/>
    <property type="molecule type" value="Transcribed_RNA"/>
</dbReference>
<dbReference type="EMBL" id="HBUF01239740">
    <property type="protein sequence ID" value="CAG6676432.1"/>
    <property type="molecule type" value="Transcribed_RNA"/>
</dbReference>
<keyword evidence="1" id="KW-0862">Zinc</keyword>
<dbReference type="EMBL" id="HBUF01077510">
    <property type="protein sequence ID" value="CAG6631643.1"/>
    <property type="molecule type" value="Transcribed_RNA"/>
</dbReference>
<feature type="region of interest" description="Disordered" evidence="2">
    <location>
        <begin position="102"/>
        <end position="125"/>
    </location>
</feature>
<dbReference type="EMBL" id="HBUF01404318">
    <property type="protein sequence ID" value="CAG6737705.1"/>
    <property type="molecule type" value="Transcribed_RNA"/>
</dbReference>
<evidence type="ECO:0000313" key="4">
    <source>
        <dbReference type="EMBL" id="CAG6676431.1"/>
    </source>
</evidence>
<keyword evidence="1" id="KW-0479">Metal-binding</keyword>
<organism evidence="4">
    <name type="scientific">Cacopsylla melanoneura</name>
    <dbReference type="NCBI Taxonomy" id="428564"/>
    <lineage>
        <taxon>Eukaryota</taxon>
        <taxon>Metazoa</taxon>
        <taxon>Ecdysozoa</taxon>
        <taxon>Arthropoda</taxon>
        <taxon>Hexapoda</taxon>
        <taxon>Insecta</taxon>
        <taxon>Pterygota</taxon>
        <taxon>Neoptera</taxon>
        <taxon>Paraneoptera</taxon>
        <taxon>Hemiptera</taxon>
        <taxon>Sternorrhyncha</taxon>
        <taxon>Psylloidea</taxon>
        <taxon>Psyllidae</taxon>
        <taxon>Psyllinae</taxon>
        <taxon>Cacopsylla</taxon>
    </lineage>
</organism>
<dbReference type="EMBL" id="HBUF01579391">
    <property type="protein sequence ID" value="CAG6769598.1"/>
    <property type="molecule type" value="Transcribed_RNA"/>
</dbReference>
<name>A0A8D8SUP9_9HEMI</name>
<accession>A0A8D8SUP9</accession>
<sequence>MSFDGVVYYFSEVACRHCYQRLSPSLEFVYQHSKTCPSMVQPDDKGLVICCLCEYRTVHQGNMKVHIRKHIGDKPYKCSYCSYDSPQLVCVKRHIILRHSTSNDTSFRGNKTKRAKSTRQIRFTK</sequence>
<dbReference type="EMBL" id="HBUF01077509">
    <property type="protein sequence ID" value="CAG6631642.1"/>
    <property type="molecule type" value="Transcribed_RNA"/>
</dbReference>
<dbReference type="EMBL" id="HBUF01239739">
    <property type="protein sequence ID" value="CAG6676431.1"/>
    <property type="molecule type" value="Transcribed_RNA"/>
</dbReference>
<reference evidence="4" key="1">
    <citation type="submission" date="2021-05" db="EMBL/GenBank/DDBJ databases">
        <authorList>
            <person name="Alioto T."/>
            <person name="Alioto T."/>
            <person name="Gomez Garrido J."/>
        </authorList>
    </citation>
    <scope>NUCLEOTIDE SEQUENCE</scope>
</reference>
<keyword evidence="1" id="KW-0863">Zinc-finger</keyword>
<evidence type="ECO:0000259" key="3">
    <source>
        <dbReference type="PROSITE" id="PS50157"/>
    </source>
</evidence>
<dbReference type="AlphaFoldDB" id="A0A8D8SUP9"/>
<dbReference type="SMART" id="SM00355">
    <property type="entry name" value="ZnF_C2H2"/>
    <property type="match status" value="2"/>
</dbReference>
<dbReference type="InterPro" id="IPR036236">
    <property type="entry name" value="Znf_C2H2_sf"/>
</dbReference>
<dbReference type="PROSITE" id="PS50157">
    <property type="entry name" value="ZINC_FINGER_C2H2_2"/>
    <property type="match status" value="1"/>
</dbReference>
<dbReference type="Gene3D" id="3.30.160.60">
    <property type="entry name" value="Classic Zinc Finger"/>
    <property type="match status" value="1"/>
</dbReference>
<dbReference type="InterPro" id="IPR013087">
    <property type="entry name" value="Znf_C2H2_type"/>
</dbReference>
<dbReference type="EMBL" id="HBUF01239738">
    <property type="protein sequence ID" value="CAG6676430.1"/>
    <property type="molecule type" value="Transcribed_RNA"/>
</dbReference>
<dbReference type="EMBL" id="HBUF01077511">
    <property type="protein sequence ID" value="CAG6631644.1"/>
    <property type="molecule type" value="Transcribed_RNA"/>
</dbReference>
<evidence type="ECO:0000256" key="1">
    <source>
        <dbReference type="PROSITE-ProRule" id="PRU00042"/>
    </source>
</evidence>
<evidence type="ECO:0000256" key="2">
    <source>
        <dbReference type="SAM" id="MobiDB-lite"/>
    </source>
</evidence>
<feature type="compositionally biased region" description="Basic residues" evidence="2">
    <location>
        <begin position="110"/>
        <end position="125"/>
    </location>
</feature>
<feature type="domain" description="C2H2-type" evidence="3">
    <location>
        <begin position="48"/>
        <end position="75"/>
    </location>
</feature>
<dbReference type="SUPFAM" id="SSF57667">
    <property type="entry name" value="beta-beta-alpha zinc fingers"/>
    <property type="match status" value="1"/>
</dbReference>
<proteinExistence type="predicted"/>
<dbReference type="GO" id="GO:0008270">
    <property type="term" value="F:zinc ion binding"/>
    <property type="evidence" value="ECO:0007669"/>
    <property type="project" value="UniProtKB-KW"/>
</dbReference>
<protein>
    <recommendedName>
        <fullName evidence="3">C2H2-type domain-containing protein</fullName>
    </recommendedName>
</protein>